<keyword evidence="2" id="KW-1185">Reference proteome</keyword>
<name>A0ABR8NTU4_9GAMM</name>
<evidence type="ECO:0000313" key="2">
    <source>
        <dbReference type="Proteomes" id="UP000604161"/>
    </source>
</evidence>
<sequence>MKFWSRFKRQYALNYLIFRNGLCVIFGLKRTHLKNPFLLKISIQEEVNALLDGQFKDAKLKKMSPQWKDVGWQVENAAKQSALIMQWCDEEDLEEYFNRVLLEIANLAEFYRKNESEESGYALGTVREIENFFIAMAKKNR</sequence>
<protein>
    <submittedName>
        <fullName evidence="1">Uncharacterized protein</fullName>
    </submittedName>
</protein>
<organism evidence="1 2">
    <name type="scientific">Marinomonas colpomeniae</name>
    <dbReference type="NCBI Taxonomy" id="2774408"/>
    <lineage>
        <taxon>Bacteria</taxon>
        <taxon>Pseudomonadati</taxon>
        <taxon>Pseudomonadota</taxon>
        <taxon>Gammaproteobacteria</taxon>
        <taxon>Oceanospirillales</taxon>
        <taxon>Oceanospirillaceae</taxon>
        <taxon>Marinomonas</taxon>
    </lineage>
</organism>
<dbReference type="RefSeq" id="WP_191592870.1">
    <property type="nucleotide sequence ID" value="NZ_JACYFC010000001.1"/>
</dbReference>
<dbReference type="EMBL" id="JACYFC010000001">
    <property type="protein sequence ID" value="MBD5769467.1"/>
    <property type="molecule type" value="Genomic_DNA"/>
</dbReference>
<gene>
    <name evidence="1" type="ORF">IF202_00245</name>
</gene>
<evidence type="ECO:0000313" key="1">
    <source>
        <dbReference type="EMBL" id="MBD5769467.1"/>
    </source>
</evidence>
<reference evidence="1 2" key="1">
    <citation type="submission" date="2020-09" db="EMBL/GenBank/DDBJ databases">
        <title>Marinomonas sp. nov., isolated from the cysticercosis algae of Qingdao, China.</title>
        <authorList>
            <person name="Sun X."/>
        </authorList>
    </citation>
    <scope>NUCLEOTIDE SEQUENCE [LARGE SCALE GENOMIC DNA]</scope>
    <source>
        <strain evidence="1 2">SM2066</strain>
    </source>
</reference>
<proteinExistence type="predicted"/>
<accession>A0ABR8NTU4</accession>
<comment type="caution">
    <text evidence="1">The sequence shown here is derived from an EMBL/GenBank/DDBJ whole genome shotgun (WGS) entry which is preliminary data.</text>
</comment>
<dbReference type="Proteomes" id="UP000604161">
    <property type="component" value="Unassembled WGS sequence"/>
</dbReference>